<dbReference type="Pfam" id="PF00561">
    <property type="entry name" value="Abhydrolase_1"/>
    <property type="match status" value="1"/>
</dbReference>
<keyword evidence="1" id="KW-0378">Hydrolase</keyword>
<evidence type="ECO:0000256" key="1">
    <source>
        <dbReference type="ARBA" id="ARBA00022801"/>
    </source>
</evidence>
<evidence type="ECO:0000313" key="4">
    <source>
        <dbReference type="EMBL" id="CAL5219030.1"/>
    </source>
</evidence>
<dbReference type="InterPro" id="IPR000639">
    <property type="entry name" value="Epox_hydrolase-like"/>
</dbReference>
<evidence type="ECO:0000256" key="2">
    <source>
        <dbReference type="ARBA" id="ARBA00038334"/>
    </source>
</evidence>
<dbReference type="Gene3D" id="3.40.50.1820">
    <property type="entry name" value="alpha/beta hydrolase"/>
    <property type="match status" value="1"/>
</dbReference>
<comment type="caution">
    <text evidence="4">The sequence shown here is derived from an EMBL/GenBank/DDBJ whole genome shotgun (WGS) entry which is preliminary data.</text>
</comment>
<organism evidence="4 5">
    <name type="scientific">Coccomyxa viridis</name>
    <dbReference type="NCBI Taxonomy" id="1274662"/>
    <lineage>
        <taxon>Eukaryota</taxon>
        <taxon>Viridiplantae</taxon>
        <taxon>Chlorophyta</taxon>
        <taxon>core chlorophytes</taxon>
        <taxon>Trebouxiophyceae</taxon>
        <taxon>Trebouxiophyceae incertae sedis</taxon>
        <taxon>Coccomyxaceae</taxon>
        <taxon>Coccomyxa</taxon>
    </lineage>
</organism>
<name>A0ABP1FKA2_9CHLO</name>
<dbReference type="PRINTS" id="PR00412">
    <property type="entry name" value="EPOXHYDRLASE"/>
</dbReference>
<dbReference type="InterPro" id="IPR000073">
    <property type="entry name" value="AB_hydrolase_1"/>
</dbReference>
<dbReference type="PANTHER" id="PTHR43329">
    <property type="entry name" value="EPOXIDE HYDROLASE"/>
    <property type="match status" value="1"/>
</dbReference>
<proteinExistence type="inferred from homology"/>
<sequence>MSAEVKFVNAGVLRIAYLEDGVADGWPVVLSHGFPYDVHAYDEVVPLLASHGARVIRPYLRGFGLTRFLSDDTMRSGQQAALGSDVLALLDALGLEGAIVAGYDWGGLASCVVTALWPQKVAGLVSLASYDIINLVEQQQASLPELEHVMWYQHLFQSKRGQDCLAKHRVELCRMLWNQWSPHWMFSDATFSQTAVAFDNPDFVPVVVHAYRHNMGCSAGDPALQDLEDCLAGQPGIRVPAVTLDGLADPLKPGGTVHQKDKFIARHEHRQVAAGHNLPQEAPAAFADAILTVRKWVEPVS</sequence>
<keyword evidence="5" id="KW-1185">Reference proteome</keyword>
<gene>
    <name evidence="4" type="primary">g789</name>
    <name evidence="4" type="ORF">VP750_LOCUS689</name>
</gene>
<reference evidence="4 5" key="1">
    <citation type="submission" date="2024-06" db="EMBL/GenBank/DDBJ databases">
        <authorList>
            <person name="Kraege A."/>
            <person name="Thomma B."/>
        </authorList>
    </citation>
    <scope>NUCLEOTIDE SEQUENCE [LARGE SCALE GENOMIC DNA]</scope>
</reference>
<dbReference type="InterPro" id="IPR029058">
    <property type="entry name" value="AB_hydrolase_fold"/>
</dbReference>
<comment type="similarity">
    <text evidence="2">Belongs to the AB hydrolase superfamily. Epoxide hydrolase family.</text>
</comment>
<evidence type="ECO:0000259" key="3">
    <source>
        <dbReference type="Pfam" id="PF00561"/>
    </source>
</evidence>
<protein>
    <submittedName>
        <fullName evidence="4">G789 protein</fullName>
    </submittedName>
</protein>
<dbReference type="SUPFAM" id="SSF53474">
    <property type="entry name" value="alpha/beta-Hydrolases"/>
    <property type="match status" value="1"/>
</dbReference>
<feature type="domain" description="AB hydrolase-1" evidence="3">
    <location>
        <begin position="27"/>
        <end position="145"/>
    </location>
</feature>
<evidence type="ECO:0000313" key="5">
    <source>
        <dbReference type="Proteomes" id="UP001497392"/>
    </source>
</evidence>
<dbReference type="EMBL" id="CAXHTA020000002">
    <property type="protein sequence ID" value="CAL5219030.1"/>
    <property type="molecule type" value="Genomic_DNA"/>
</dbReference>
<dbReference type="Proteomes" id="UP001497392">
    <property type="component" value="Unassembled WGS sequence"/>
</dbReference>
<accession>A0ABP1FKA2</accession>